<evidence type="ECO:0000313" key="2">
    <source>
        <dbReference type="Proteomes" id="UP000028630"/>
    </source>
</evidence>
<name>A0A085AM26_9ENTR</name>
<dbReference type="RefSeq" id="WP_156964011.1">
    <property type="nucleotide sequence ID" value="NZ_JMTB01000025.1"/>
</dbReference>
<dbReference type="Pfam" id="PF19894">
    <property type="entry name" value="DUF6367"/>
    <property type="match status" value="1"/>
</dbReference>
<keyword evidence="2" id="KW-1185">Reference proteome</keyword>
<sequence length="154" mass="17816">MTENEFQFNEEDYIKKAVITLPSIPDDVLQSLSLQDNQTGLFYRIDKAKQGARTQRLIHIWRKNRGIGVSWNVEDSRQGKVNFNDNFKHLNAAKDLAARMLKTDPALNFDLLTRPLYTRSPHRRLLNLLLLEVIIEILLSPDDAPRITVDFSNL</sequence>
<dbReference type="EMBL" id="JMTB01000025">
    <property type="protein sequence ID" value="KFC11271.1"/>
    <property type="molecule type" value="Genomic_DNA"/>
</dbReference>
<protein>
    <submittedName>
        <fullName evidence="1">Uncharacterized protein</fullName>
    </submittedName>
</protein>
<dbReference type="AlphaFoldDB" id="A0A085AM26"/>
<dbReference type="OrthoDB" id="6628233at2"/>
<organism evidence="1 2">
    <name type="scientific">Trabulsiella guamensis ATCC 49490</name>
    <dbReference type="NCBI Taxonomy" id="1005994"/>
    <lineage>
        <taxon>Bacteria</taxon>
        <taxon>Pseudomonadati</taxon>
        <taxon>Pseudomonadota</taxon>
        <taxon>Gammaproteobacteria</taxon>
        <taxon>Enterobacterales</taxon>
        <taxon>Enterobacteriaceae</taxon>
        <taxon>Trabulsiella</taxon>
    </lineage>
</organism>
<dbReference type="InterPro" id="IPR045947">
    <property type="entry name" value="DUF6367"/>
</dbReference>
<dbReference type="Proteomes" id="UP000028630">
    <property type="component" value="Unassembled WGS sequence"/>
</dbReference>
<reference evidence="2" key="1">
    <citation type="submission" date="2014-05" db="EMBL/GenBank/DDBJ databases">
        <title>ATOL: Assembling a taxonomically balanced genome-scale reconstruction of the evolutionary history of the Enterobacteriaceae.</title>
        <authorList>
            <person name="Plunkett G. III"/>
            <person name="Neeno-Eckwall E.C."/>
            <person name="Glasner J.D."/>
            <person name="Perna N.T."/>
        </authorList>
    </citation>
    <scope>NUCLEOTIDE SEQUENCE [LARGE SCALE GENOMIC DNA]</scope>
    <source>
        <strain evidence="2">ATCC 49490</strain>
    </source>
</reference>
<comment type="caution">
    <text evidence="1">The sequence shown here is derived from an EMBL/GenBank/DDBJ whole genome shotgun (WGS) entry which is preliminary data.</text>
</comment>
<proteinExistence type="predicted"/>
<gene>
    <name evidence="1" type="ORF">GTGU_00436</name>
</gene>
<evidence type="ECO:0000313" key="1">
    <source>
        <dbReference type="EMBL" id="KFC11271.1"/>
    </source>
</evidence>
<accession>A0A085AM26</accession>